<gene>
    <name evidence="2" type="ORF">GCK72_012505</name>
</gene>
<evidence type="ECO:0000313" key="2">
    <source>
        <dbReference type="EMBL" id="KAF1756052.1"/>
    </source>
</evidence>
<dbReference type="GO" id="GO:0032039">
    <property type="term" value="C:integrator complex"/>
    <property type="evidence" value="ECO:0007669"/>
    <property type="project" value="InterPro"/>
</dbReference>
<organism evidence="2 3">
    <name type="scientific">Caenorhabditis remanei</name>
    <name type="common">Caenorhabditis vulgaris</name>
    <dbReference type="NCBI Taxonomy" id="31234"/>
    <lineage>
        <taxon>Eukaryota</taxon>
        <taxon>Metazoa</taxon>
        <taxon>Ecdysozoa</taxon>
        <taxon>Nematoda</taxon>
        <taxon>Chromadorea</taxon>
        <taxon>Rhabditida</taxon>
        <taxon>Rhabditina</taxon>
        <taxon>Rhabditomorpha</taxon>
        <taxon>Rhabditoidea</taxon>
        <taxon>Rhabditidae</taxon>
        <taxon>Peloderinae</taxon>
        <taxon>Caenorhabditis</taxon>
    </lineage>
</organism>
<feature type="region of interest" description="Disordered" evidence="1">
    <location>
        <begin position="251"/>
        <end position="272"/>
    </location>
</feature>
<feature type="compositionally biased region" description="Polar residues" evidence="1">
    <location>
        <begin position="184"/>
        <end position="193"/>
    </location>
</feature>
<dbReference type="PANTHER" id="PTHR31697:SF2">
    <property type="entry name" value="INTEGRATOR COMPLEX SUBUNIT 5"/>
    <property type="match status" value="1"/>
</dbReference>
<dbReference type="EMBL" id="WUAV01000004">
    <property type="protein sequence ID" value="KAF1756052.1"/>
    <property type="molecule type" value="Genomic_DNA"/>
</dbReference>
<dbReference type="InterPro" id="IPR040316">
    <property type="entry name" value="INTS5"/>
</dbReference>
<protein>
    <submittedName>
        <fullName evidence="2">Uncharacterized protein</fullName>
    </submittedName>
</protein>
<comment type="caution">
    <text evidence="2">The sequence shown here is derived from an EMBL/GenBank/DDBJ whole genome shotgun (WGS) entry which is preliminary data.</text>
</comment>
<feature type="region of interest" description="Disordered" evidence="1">
    <location>
        <begin position="166"/>
        <end position="201"/>
    </location>
</feature>
<sequence length="407" mass="45790">MIKILFESNRLSKHFNRIWLHIATFTQATIITHLLKSEAEQFKTYVIEISTRVNAQTSGSTVLNAIQTEYEQKFRVISDVLNFLMRKRNSQSFLDSLDSKPKSVGGEKPAITSSRVGFAFLFELVTCWIKLCRSLYTMFYVTNNGNGTINQNLQIIQINGDVTVNVYPHPQQSQPTAAPPHGDSTASTDTRGPTSDVMIGEQGTDGIVNALKNEEGPACSSGSTDTCSNNVKPIGNIQSLNHSTIVPEKSSTNAQFSNYSTTSTDPTRGVSVVQGSRKRVFPDGQWNSSFSHKRNYYATTNCFWFALVNVELKSPNDESYLRAEARRLFSNDEKDTSQLGGVLANIGRLLSMSRFLQDDKFKDYFKMKLNDEGRREWDKLMEWIDSSDDQRVENDRNAAGPSMRYQN</sequence>
<dbReference type="CTD" id="78775524"/>
<dbReference type="PANTHER" id="PTHR31697">
    <property type="entry name" value="INTEGRATOR COMPLEX SUBUNIT 5"/>
    <property type="match status" value="1"/>
</dbReference>
<dbReference type="RefSeq" id="XP_053583942.1">
    <property type="nucleotide sequence ID" value="XM_053729170.1"/>
</dbReference>
<reference evidence="2 3" key="1">
    <citation type="submission" date="2019-12" db="EMBL/GenBank/DDBJ databases">
        <title>Chromosome-level assembly of the Caenorhabditis remanei genome.</title>
        <authorList>
            <person name="Teterina A.A."/>
            <person name="Willis J.H."/>
            <person name="Phillips P.C."/>
        </authorList>
    </citation>
    <scope>NUCLEOTIDE SEQUENCE [LARGE SCALE GENOMIC DNA]</scope>
    <source>
        <strain evidence="2 3">PX506</strain>
        <tissue evidence="2">Whole organism</tissue>
    </source>
</reference>
<proteinExistence type="predicted"/>
<dbReference type="GO" id="GO:0034472">
    <property type="term" value="P:snRNA 3'-end processing"/>
    <property type="evidence" value="ECO:0007669"/>
    <property type="project" value="TreeGrafter"/>
</dbReference>
<evidence type="ECO:0000256" key="1">
    <source>
        <dbReference type="SAM" id="MobiDB-lite"/>
    </source>
</evidence>
<evidence type="ECO:0000313" key="3">
    <source>
        <dbReference type="Proteomes" id="UP000483820"/>
    </source>
</evidence>
<name>A0A6A5GNJ7_CAERE</name>
<dbReference type="GeneID" id="78775524"/>
<dbReference type="KEGG" id="crq:GCK72_012505"/>
<accession>A0A6A5GNJ7</accession>
<dbReference type="AlphaFoldDB" id="A0A6A5GNJ7"/>
<dbReference type="Proteomes" id="UP000483820">
    <property type="component" value="Chromosome IV"/>
</dbReference>
<feature type="compositionally biased region" description="Polar residues" evidence="1">
    <location>
        <begin position="251"/>
        <end position="266"/>
    </location>
</feature>